<dbReference type="GeneID" id="25733074"/>
<keyword evidence="3" id="KW-1185">Reference proteome</keyword>
<dbReference type="GO" id="GO:0009611">
    <property type="term" value="P:response to wounding"/>
    <property type="evidence" value="ECO:0007669"/>
    <property type="project" value="InterPro"/>
</dbReference>
<evidence type="ECO:0000313" key="2">
    <source>
        <dbReference type="EMBL" id="KIY92548.1"/>
    </source>
</evidence>
<reference evidence="2 3" key="1">
    <citation type="journal article" date="2013" name="BMC Genomics">
        <title>Reconstruction of the lipid metabolism for the microalga Monoraphidium neglectum from its genome sequence reveals characteristics suitable for biofuel production.</title>
        <authorList>
            <person name="Bogen C."/>
            <person name="Al-Dilaimi A."/>
            <person name="Albersmeier A."/>
            <person name="Wichmann J."/>
            <person name="Grundmann M."/>
            <person name="Rupp O."/>
            <person name="Lauersen K.J."/>
            <person name="Blifernez-Klassen O."/>
            <person name="Kalinowski J."/>
            <person name="Goesmann A."/>
            <person name="Mussgnug J.H."/>
            <person name="Kruse O."/>
        </authorList>
    </citation>
    <scope>NUCLEOTIDE SEQUENCE [LARGE SCALE GENOMIC DNA]</scope>
    <source>
        <strain evidence="2 3">SAG 48.87</strain>
    </source>
</reference>
<proteinExistence type="predicted"/>
<dbReference type="PROSITE" id="PS00285">
    <property type="entry name" value="POTATO_INHIBITOR"/>
    <property type="match status" value="1"/>
</dbReference>
<feature type="compositionally biased region" description="Low complexity" evidence="1">
    <location>
        <begin position="53"/>
        <end position="69"/>
    </location>
</feature>
<dbReference type="RefSeq" id="XP_013891568.1">
    <property type="nucleotide sequence ID" value="XM_014036114.1"/>
</dbReference>
<name>A0A0D2K8W9_9CHLO</name>
<sequence>MDKAHGLLPLWDPAALALAVRQGTGALRRRWPQLLGSPGGAAPAADEAEESAAADAASIGEGGDAAAVSATGSAADAAYASDTGAEASAAVASPAAAGAAAAEGGSATASGAQPAVPRERGPTRGTSAAPDEQPQRVRRPQARQHEQTHPPPPPTKPEESPLEASQPDAASAPATIGPGPAAAAAPSRAGAAAASPQLPAEGTAALGVLVMLHEAGWPNWMVWARWEELHEGRVVVLVHMKAGVEVDPAMPGAAAILERLLDTRVESRWGCLSLTEAILDCSCEVLARCPAVQHVAVCSGHDVPVARVPPGALRPGHTLFTDFRCVMRAPRASFA</sequence>
<dbReference type="KEGG" id="mng:MNEG_15415"/>
<dbReference type="OrthoDB" id="568479at2759"/>
<gene>
    <name evidence="2" type="ORF">MNEG_15415</name>
</gene>
<organism evidence="2 3">
    <name type="scientific">Monoraphidium neglectum</name>
    <dbReference type="NCBI Taxonomy" id="145388"/>
    <lineage>
        <taxon>Eukaryota</taxon>
        <taxon>Viridiplantae</taxon>
        <taxon>Chlorophyta</taxon>
        <taxon>core chlorophytes</taxon>
        <taxon>Chlorophyceae</taxon>
        <taxon>CS clade</taxon>
        <taxon>Sphaeropleales</taxon>
        <taxon>Selenastraceae</taxon>
        <taxon>Monoraphidium</taxon>
    </lineage>
</organism>
<dbReference type="EMBL" id="KK105522">
    <property type="protein sequence ID" value="KIY92548.1"/>
    <property type="molecule type" value="Genomic_DNA"/>
</dbReference>
<dbReference type="InterPro" id="IPR000864">
    <property type="entry name" value="Prot_inh_pot1"/>
</dbReference>
<feature type="region of interest" description="Disordered" evidence="1">
    <location>
        <begin position="104"/>
        <end position="188"/>
    </location>
</feature>
<dbReference type="AlphaFoldDB" id="A0A0D2K8W9"/>
<evidence type="ECO:0000313" key="3">
    <source>
        <dbReference type="Proteomes" id="UP000054498"/>
    </source>
</evidence>
<dbReference type="Proteomes" id="UP000054498">
    <property type="component" value="Unassembled WGS sequence"/>
</dbReference>
<protein>
    <submittedName>
        <fullName evidence="2">Uncharacterized protein</fullName>
    </submittedName>
</protein>
<feature type="compositionally biased region" description="Low complexity" evidence="1">
    <location>
        <begin position="169"/>
        <end position="188"/>
    </location>
</feature>
<evidence type="ECO:0000256" key="1">
    <source>
        <dbReference type="SAM" id="MobiDB-lite"/>
    </source>
</evidence>
<accession>A0A0D2K8W9</accession>
<dbReference type="STRING" id="145388.A0A0D2K8W9"/>
<feature type="region of interest" description="Disordered" evidence="1">
    <location>
        <begin position="31"/>
        <end position="69"/>
    </location>
</feature>
<dbReference type="GO" id="GO:0004867">
    <property type="term" value="F:serine-type endopeptidase inhibitor activity"/>
    <property type="evidence" value="ECO:0007669"/>
    <property type="project" value="InterPro"/>
</dbReference>